<sequence length="344" mass="39624">MDGKARAVIGLSIEDSQKIHIRKLTTAKAYWDALKTQHEKSNLSNRVSLLRQLSSKRMNESQSMESHISEFLEIVGKLKDLGEEFPEHKVVSSLLGSLPENYNILVSALEVRPEKDLKLDIVKEKLTQEAKWRNVGQEAVLKIRSKKPGYNPKCYQCGYRLLDPNDNTIIISRDVSFLEEDKSKVEFAETTFEENCEIGQTSNDNEEVIDEIPDTIEFASGDEPFKTASDSFTSEEDEEEDAVISKRVSLRSTKGKKPKRYEANMTAMKSEPQTYEEVMNHPEKEKWILSMKDEIQSMYNNNTWDLVELKEKESESRKRRPPEVRSHTDDCKKKCVAHNNKNNK</sequence>
<feature type="region of interest" description="Disordered" evidence="1">
    <location>
        <begin position="311"/>
        <end position="344"/>
    </location>
</feature>
<organism evidence="3 4">
    <name type="scientific">Stomoxys calcitrans</name>
    <name type="common">Stable fly</name>
    <name type="synonym">Conops calcitrans</name>
    <dbReference type="NCBI Taxonomy" id="35570"/>
    <lineage>
        <taxon>Eukaryota</taxon>
        <taxon>Metazoa</taxon>
        <taxon>Ecdysozoa</taxon>
        <taxon>Arthropoda</taxon>
        <taxon>Hexapoda</taxon>
        <taxon>Insecta</taxon>
        <taxon>Pterygota</taxon>
        <taxon>Neoptera</taxon>
        <taxon>Endopterygota</taxon>
        <taxon>Diptera</taxon>
        <taxon>Brachycera</taxon>
        <taxon>Muscomorpha</taxon>
        <taxon>Muscoidea</taxon>
        <taxon>Muscidae</taxon>
        <taxon>Stomoxys</taxon>
    </lineage>
</organism>
<name>A0A1I8NPM7_STOCA</name>
<gene>
    <name evidence="3" type="primary">106089137</name>
</gene>
<feature type="region of interest" description="Disordered" evidence="1">
    <location>
        <begin position="220"/>
        <end position="258"/>
    </location>
</feature>
<reference evidence="3" key="1">
    <citation type="submission" date="2020-05" db="UniProtKB">
        <authorList>
            <consortium name="EnsemblMetazoa"/>
        </authorList>
    </citation>
    <scope>IDENTIFICATION</scope>
    <source>
        <strain evidence="3">USDA</strain>
    </source>
</reference>
<evidence type="ECO:0000259" key="2">
    <source>
        <dbReference type="Pfam" id="PF25597"/>
    </source>
</evidence>
<keyword evidence="4" id="KW-1185">Reference proteome</keyword>
<evidence type="ECO:0000313" key="3">
    <source>
        <dbReference type="EnsemblMetazoa" id="SCAU000940-PA"/>
    </source>
</evidence>
<dbReference type="InterPro" id="IPR057670">
    <property type="entry name" value="SH3_retrovirus"/>
</dbReference>
<proteinExistence type="predicted"/>
<dbReference type="Pfam" id="PF25597">
    <property type="entry name" value="SH3_retrovirus"/>
    <property type="match status" value="1"/>
</dbReference>
<accession>A0A1I8NPM7</accession>
<dbReference type="Proteomes" id="UP000095300">
    <property type="component" value="Unassembled WGS sequence"/>
</dbReference>
<dbReference type="PANTHER" id="PTHR35317">
    <property type="entry name" value="OS04G0629600 PROTEIN"/>
    <property type="match status" value="1"/>
</dbReference>
<feature type="compositionally biased region" description="Acidic residues" evidence="1">
    <location>
        <begin position="233"/>
        <end position="242"/>
    </location>
</feature>
<dbReference type="STRING" id="35570.A0A1I8NPM7"/>
<feature type="domain" description="Retroviral polymerase SH3-like" evidence="2">
    <location>
        <begin position="158"/>
        <end position="183"/>
    </location>
</feature>
<dbReference type="Pfam" id="PF14223">
    <property type="entry name" value="Retrotran_gag_2"/>
    <property type="match status" value="1"/>
</dbReference>
<dbReference type="AlphaFoldDB" id="A0A1I8NPM7"/>
<dbReference type="EnsemblMetazoa" id="SCAU000940-RA">
    <property type="protein sequence ID" value="SCAU000940-PA"/>
    <property type="gene ID" value="SCAU000940"/>
</dbReference>
<dbReference type="PANTHER" id="PTHR35317:SF40">
    <property type="entry name" value="CCHC-TYPE DOMAIN-CONTAINING PROTEIN"/>
    <property type="match status" value="1"/>
</dbReference>
<protein>
    <recommendedName>
        <fullName evidence="2">Retroviral polymerase SH3-like domain-containing protein</fullName>
    </recommendedName>
</protein>
<dbReference type="VEuPathDB" id="VectorBase:SCAU000940"/>
<evidence type="ECO:0000256" key="1">
    <source>
        <dbReference type="SAM" id="MobiDB-lite"/>
    </source>
</evidence>
<feature type="compositionally biased region" description="Basic and acidic residues" evidence="1">
    <location>
        <begin position="311"/>
        <end position="333"/>
    </location>
</feature>
<evidence type="ECO:0000313" key="4">
    <source>
        <dbReference type="Proteomes" id="UP000095300"/>
    </source>
</evidence>